<evidence type="ECO:0000259" key="3">
    <source>
        <dbReference type="PROSITE" id="PS51915"/>
    </source>
</evidence>
<dbReference type="SMART" id="SM00868">
    <property type="entry name" value="zf-AD"/>
    <property type="match status" value="1"/>
</dbReference>
<organism evidence="4">
    <name type="scientific">Heliothis virescens</name>
    <name type="common">Tobacco budworm moth</name>
    <dbReference type="NCBI Taxonomy" id="7102"/>
    <lineage>
        <taxon>Eukaryota</taxon>
        <taxon>Metazoa</taxon>
        <taxon>Ecdysozoa</taxon>
        <taxon>Arthropoda</taxon>
        <taxon>Hexapoda</taxon>
        <taxon>Insecta</taxon>
        <taxon>Pterygota</taxon>
        <taxon>Neoptera</taxon>
        <taxon>Endopterygota</taxon>
        <taxon>Lepidoptera</taxon>
        <taxon>Glossata</taxon>
        <taxon>Ditrysia</taxon>
        <taxon>Noctuoidea</taxon>
        <taxon>Noctuidae</taxon>
        <taxon>Heliothinae</taxon>
        <taxon>Heliothis</taxon>
    </lineage>
</organism>
<feature type="domain" description="ZAD" evidence="3">
    <location>
        <begin position="6"/>
        <end position="80"/>
    </location>
</feature>
<feature type="binding site" evidence="1">
    <location>
        <position position="56"/>
    </location>
    <ligand>
        <name>Zn(2+)</name>
        <dbReference type="ChEBI" id="CHEBI:29105"/>
    </ligand>
</feature>
<dbReference type="EMBL" id="NWSH01000068">
    <property type="protein sequence ID" value="PCG79995.1"/>
    <property type="molecule type" value="Genomic_DNA"/>
</dbReference>
<dbReference type="PANTHER" id="PTHR39942:SF1">
    <property type="entry name" value="BCDNA.LD26519-RELATED"/>
    <property type="match status" value="1"/>
</dbReference>
<feature type="binding site" evidence="1">
    <location>
        <position position="53"/>
    </location>
    <ligand>
        <name>Zn(2+)</name>
        <dbReference type="ChEBI" id="CHEBI:29105"/>
    </ligand>
</feature>
<feature type="binding site" evidence="1">
    <location>
        <position position="8"/>
    </location>
    <ligand>
        <name>Zn(2+)</name>
        <dbReference type="ChEBI" id="CHEBI:29105"/>
    </ligand>
</feature>
<name>A0A2A4K6V0_HELVI</name>
<proteinExistence type="predicted"/>
<evidence type="ECO:0000256" key="2">
    <source>
        <dbReference type="SAM" id="MobiDB-lite"/>
    </source>
</evidence>
<evidence type="ECO:0000256" key="1">
    <source>
        <dbReference type="PROSITE-ProRule" id="PRU01263"/>
    </source>
</evidence>
<keyword evidence="1" id="KW-0863">Zinc-finger</keyword>
<dbReference type="AlphaFoldDB" id="A0A2A4K6V0"/>
<dbReference type="Gene3D" id="3.40.1800.20">
    <property type="match status" value="1"/>
</dbReference>
<reference evidence="4" key="1">
    <citation type="submission" date="2017-09" db="EMBL/GenBank/DDBJ databases">
        <title>Contemporary evolution of a Lepidopteran species, Heliothis virescens, in response to modern agricultural practices.</title>
        <authorList>
            <person name="Fritz M.L."/>
            <person name="Deyonke A.M."/>
            <person name="Papanicolaou A."/>
            <person name="Micinski S."/>
            <person name="Westbrook J."/>
            <person name="Gould F."/>
        </authorList>
    </citation>
    <scope>NUCLEOTIDE SEQUENCE [LARGE SCALE GENOMIC DNA]</scope>
    <source>
        <strain evidence="4">HvINT-</strain>
        <tissue evidence="4">Whole body</tissue>
    </source>
</reference>
<dbReference type="PANTHER" id="PTHR39942">
    <property type="entry name" value="BCDNA.LD26519-RELATED"/>
    <property type="match status" value="1"/>
</dbReference>
<protein>
    <recommendedName>
        <fullName evidence="3">ZAD domain-containing protein</fullName>
    </recommendedName>
</protein>
<comment type="caution">
    <text evidence="4">The sequence shown here is derived from an EMBL/GenBank/DDBJ whole genome shotgun (WGS) entry which is preliminary data.</text>
</comment>
<gene>
    <name evidence="4" type="ORF">B5V51_12582</name>
</gene>
<evidence type="ECO:0000313" key="4">
    <source>
        <dbReference type="EMBL" id="PCG79995.1"/>
    </source>
</evidence>
<sequence>MEISRKSCRLCLTETEFNVSLYSNYGRRTNMVDKILVCLKIVIEETDVLNTICYKCAENVERYYDFVMFIKKSQTKLVEPQRKIENSVNRRLIASYVREQVYDADYTFSFLDNEEKQEPKTSSPFFSYFSPPNIMVKRTGEEPVWKTPKPRREMLEKHEMRQDDKLKRPFRPERPRHHSRDLFESQSQDVDETDLKPLDWKLTPDDNIIKRVRDKCFGRSEF</sequence>
<feature type="compositionally biased region" description="Basic and acidic residues" evidence="2">
    <location>
        <begin position="150"/>
        <end position="173"/>
    </location>
</feature>
<dbReference type="SUPFAM" id="SSF57716">
    <property type="entry name" value="Glucocorticoid receptor-like (DNA-binding domain)"/>
    <property type="match status" value="1"/>
</dbReference>
<keyword evidence="1" id="KW-0479">Metal-binding</keyword>
<dbReference type="STRING" id="7102.A0A2A4K6V0"/>
<dbReference type="Pfam" id="PF07776">
    <property type="entry name" value="zf-AD"/>
    <property type="match status" value="1"/>
</dbReference>
<dbReference type="GO" id="GO:0008270">
    <property type="term" value="F:zinc ion binding"/>
    <property type="evidence" value="ECO:0007669"/>
    <property type="project" value="UniProtKB-UniRule"/>
</dbReference>
<feature type="region of interest" description="Disordered" evidence="2">
    <location>
        <begin position="150"/>
        <end position="191"/>
    </location>
</feature>
<dbReference type="GO" id="GO:0005634">
    <property type="term" value="C:nucleus"/>
    <property type="evidence" value="ECO:0007669"/>
    <property type="project" value="InterPro"/>
</dbReference>
<accession>A0A2A4K6V0</accession>
<dbReference type="InterPro" id="IPR012934">
    <property type="entry name" value="Znf_AD"/>
</dbReference>
<keyword evidence="1" id="KW-0862">Zinc</keyword>
<feature type="binding site" evidence="1">
    <location>
        <position position="11"/>
    </location>
    <ligand>
        <name>Zn(2+)</name>
        <dbReference type="ChEBI" id="CHEBI:29105"/>
    </ligand>
</feature>
<dbReference type="PROSITE" id="PS51915">
    <property type="entry name" value="ZAD"/>
    <property type="match status" value="1"/>
</dbReference>